<dbReference type="GO" id="GO:0005525">
    <property type="term" value="F:GTP binding"/>
    <property type="evidence" value="ECO:0007669"/>
    <property type="project" value="UniProtKB-KW"/>
</dbReference>
<accession>A0A382KDH5</accession>
<dbReference type="Gene3D" id="3.40.50.300">
    <property type="entry name" value="P-loop containing nucleotide triphosphate hydrolases"/>
    <property type="match status" value="1"/>
</dbReference>
<dbReference type="PANTHER" id="PTHR43261:SF6">
    <property type="entry name" value="ELONGATION FACTOR G-LIKE PROTEIN"/>
    <property type="match status" value="1"/>
</dbReference>
<proteinExistence type="predicted"/>
<keyword evidence="1" id="KW-0547">Nucleotide-binding</keyword>
<gene>
    <name evidence="4" type="ORF">METZ01_LOCUS274920</name>
</gene>
<evidence type="ECO:0000256" key="2">
    <source>
        <dbReference type="ARBA" id="ARBA00023134"/>
    </source>
</evidence>
<dbReference type="AlphaFoldDB" id="A0A382KDH5"/>
<reference evidence="4" key="1">
    <citation type="submission" date="2018-05" db="EMBL/GenBank/DDBJ databases">
        <authorList>
            <person name="Lanie J.A."/>
            <person name="Ng W.-L."/>
            <person name="Kazmierczak K.M."/>
            <person name="Andrzejewski T.M."/>
            <person name="Davidsen T.M."/>
            <person name="Wayne K.J."/>
            <person name="Tettelin H."/>
            <person name="Glass J.I."/>
            <person name="Rusch D."/>
            <person name="Podicherti R."/>
            <person name="Tsui H.-C.T."/>
            <person name="Winkler M.E."/>
        </authorList>
    </citation>
    <scope>NUCLEOTIDE SEQUENCE</scope>
</reference>
<dbReference type="PROSITE" id="PS51722">
    <property type="entry name" value="G_TR_2"/>
    <property type="match status" value="1"/>
</dbReference>
<feature type="domain" description="Tr-type G" evidence="3">
    <location>
        <begin position="7"/>
        <end position="283"/>
    </location>
</feature>
<dbReference type="SUPFAM" id="SSF52540">
    <property type="entry name" value="P-loop containing nucleoside triphosphate hydrolases"/>
    <property type="match status" value="1"/>
</dbReference>
<feature type="non-terminal residue" evidence="4">
    <location>
        <position position="283"/>
    </location>
</feature>
<dbReference type="InterPro" id="IPR005225">
    <property type="entry name" value="Small_GTP-bd"/>
</dbReference>
<dbReference type="NCBIfam" id="TIGR00231">
    <property type="entry name" value="small_GTP"/>
    <property type="match status" value="1"/>
</dbReference>
<evidence type="ECO:0000259" key="3">
    <source>
        <dbReference type="PROSITE" id="PS51722"/>
    </source>
</evidence>
<evidence type="ECO:0000256" key="1">
    <source>
        <dbReference type="ARBA" id="ARBA00022741"/>
    </source>
</evidence>
<evidence type="ECO:0000313" key="4">
    <source>
        <dbReference type="EMBL" id="SVC22066.1"/>
    </source>
</evidence>
<sequence>MNDYKTEHIINLGLVGHASSGKTCLAESMSFVSKTINKTGTIESGTTLSDYRKHEIDHQHSISMSVLNVNFLDKKINIIDTPGYMDFIGEVKSALKVVDTTAIVVNAGEGIEVLTELCWEYSEEYKNAKCIIVNMCDNDLSKFDSILNNLKERFGRNIFPFTRPVNEGDGFNQLSDVLKKEVLEFDSNGNYTSKAGSDDLQSLYEELIEMVAESDEKLLETFFENGELTDDELKGGLTAAISNGLVPVFCCAGNKNVGTKRILEILSKYGITAADRSFSAQQG</sequence>
<name>A0A382KDH5_9ZZZZ</name>
<dbReference type="InterPro" id="IPR000795">
    <property type="entry name" value="T_Tr_GTP-bd_dom"/>
</dbReference>
<protein>
    <recommendedName>
        <fullName evidence="3">Tr-type G domain-containing protein</fullName>
    </recommendedName>
</protein>
<dbReference type="GO" id="GO:0003924">
    <property type="term" value="F:GTPase activity"/>
    <property type="evidence" value="ECO:0007669"/>
    <property type="project" value="InterPro"/>
</dbReference>
<dbReference type="EMBL" id="UINC01079752">
    <property type="protein sequence ID" value="SVC22066.1"/>
    <property type="molecule type" value="Genomic_DNA"/>
</dbReference>
<dbReference type="Pfam" id="PF00009">
    <property type="entry name" value="GTP_EFTU"/>
    <property type="match status" value="1"/>
</dbReference>
<organism evidence="4">
    <name type="scientific">marine metagenome</name>
    <dbReference type="NCBI Taxonomy" id="408172"/>
    <lineage>
        <taxon>unclassified sequences</taxon>
        <taxon>metagenomes</taxon>
        <taxon>ecological metagenomes</taxon>
    </lineage>
</organism>
<keyword evidence="2" id="KW-0342">GTP-binding</keyword>
<dbReference type="GO" id="GO:0032790">
    <property type="term" value="P:ribosome disassembly"/>
    <property type="evidence" value="ECO:0007669"/>
    <property type="project" value="TreeGrafter"/>
</dbReference>
<dbReference type="PANTHER" id="PTHR43261">
    <property type="entry name" value="TRANSLATION ELONGATION FACTOR G-RELATED"/>
    <property type="match status" value="1"/>
</dbReference>
<dbReference type="InterPro" id="IPR027417">
    <property type="entry name" value="P-loop_NTPase"/>
</dbReference>